<dbReference type="PROSITE" id="PS00972">
    <property type="entry name" value="USP_1"/>
    <property type="match status" value="1"/>
</dbReference>
<comment type="catalytic activity">
    <reaction evidence="1 7">
        <text>Thiol-dependent hydrolysis of ester, thioester, amide, peptide and isopeptide bonds formed by the C-terminal Gly of ubiquitin (a 76-residue protein attached to proteins as an intracellular targeting signal).</text>
        <dbReference type="EC" id="3.4.19.12"/>
    </reaction>
</comment>
<evidence type="ECO:0000259" key="9">
    <source>
        <dbReference type="PROSITE" id="PS50235"/>
    </source>
</evidence>
<feature type="domain" description="USP" evidence="9">
    <location>
        <begin position="128"/>
        <end position="473"/>
    </location>
</feature>
<keyword evidence="11" id="KW-1185">Reference proteome</keyword>
<name>A0AAW1QVI2_9CHLO</name>
<evidence type="ECO:0000256" key="4">
    <source>
        <dbReference type="ARBA" id="ARBA00022786"/>
    </source>
</evidence>
<proteinExistence type="inferred from homology"/>
<keyword evidence="6 7" id="KW-0788">Thiol protease</keyword>
<comment type="function">
    <text evidence="7">Recognizes and hydrolyzes the peptide bond at the C-terminal Gly of ubiquitin. Involved in the processing of poly-ubiquitin precursors as well as that of ubiquitinated proteins.</text>
</comment>
<dbReference type="InterPro" id="IPR001394">
    <property type="entry name" value="Peptidase_C19_UCH"/>
</dbReference>
<feature type="compositionally biased region" description="Low complexity" evidence="8">
    <location>
        <begin position="29"/>
        <end position="38"/>
    </location>
</feature>
<dbReference type="InterPro" id="IPR038765">
    <property type="entry name" value="Papain-like_cys_pep_sf"/>
</dbReference>
<dbReference type="CDD" id="cd02674">
    <property type="entry name" value="Peptidase_C19R"/>
    <property type="match status" value="1"/>
</dbReference>
<dbReference type="InterPro" id="IPR050185">
    <property type="entry name" value="Ub_carboxyl-term_hydrolase"/>
</dbReference>
<evidence type="ECO:0000256" key="5">
    <source>
        <dbReference type="ARBA" id="ARBA00022801"/>
    </source>
</evidence>
<dbReference type="Proteomes" id="UP001438707">
    <property type="component" value="Unassembled WGS sequence"/>
</dbReference>
<dbReference type="Pfam" id="PF00443">
    <property type="entry name" value="UCH"/>
    <property type="match status" value="1"/>
</dbReference>
<dbReference type="InterPro" id="IPR018200">
    <property type="entry name" value="USP_CS"/>
</dbReference>
<comment type="caution">
    <text evidence="10">The sequence shown here is derived from an EMBL/GenBank/DDBJ whole genome shotgun (WGS) entry which is preliminary data.</text>
</comment>
<dbReference type="EC" id="3.4.19.12" evidence="7"/>
<evidence type="ECO:0000256" key="1">
    <source>
        <dbReference type="ARBA" id="ARBA00000707"/>
    </source>
</evidence>
<dbReference type="InterPro" id="IPR028889">
    <property type="entry name" value="USP"/>
</dbReference>
<protein>
    <recommendedName>
        <fullName evidence="7">Ubiquitin carboxyl-terminal hydrolase</fullName>
        <ecNumber evidence="7">3.4.19.12</ecNumber>
    </recommendedName>
</protein>
<dbReference type="PANTHER" id="PTHR21646">
    <property type="entry name" value="UBIQUITIN CARBOXYL-TERMINAL HYDROLASE"/>
    <property type="match status" value="1"/>
</dbReference>
<feature type="region of interest" description="Disordered" evidence="8">
    <location>
        <begin position="68"/>
        <end position="88"/>
    </location>
</feature>
<evidence type="ECO:0000256" key="8">
    <source>
        <dbReference type="SAM" id="MobiDB-lite"/>
    </source>
</evidence>
<keyword evidence="3 7" id="KW-0645">Protease</keyword>
<organism evidence="10 11">
    <name type="scientific">Apatococcus lobatus</name>
    <dbReference type="NCBI Taxonomy" id="904363"/>
    <lineage>
        <taxon>Eukaryota</taxon>
        <taxon>Viridiplantae</taxon>
        <taxon>Chlorophyta</taxon>
        <taxon>core chlorophytes</taxon>
        <taxon>Trebouxiophyceae</taxon>
        <taxon>Chlorellales</taxon>
        <taxon>Chlorellaceae</taxon>
        <taxon>Apatococcus</taxon>
    </lineage>
</organism>
<feature type="compositionally biased region" description="Low complexity" evidence="8">
    <location>
        <begin position="68"/>
        <end position="79"/>
    </location>
</feature>
<sequence>MNVVWFADLSGETHRASELANAARRITHSKATTSSSSSSDDEDLSYPSGPLELASQEYTSPSYLQPSFAARRPSRSSDSGQDTWKLSSGVTQPYQTVSRRSSRIGISQSAEDLSQIDGLNPSASKGCVGLHNLGNTCFFNSILQCLAAVPALVAFCRQRRLDAAISASSPRLAAEYAILARRIWESPAGTVISPTRLLDEAAIWDRRWGDGRQHDAQEFLHSLLEGLQAELNKNKVKPPYKELSGKGSVAEQAEEAWAYTRACNSSIIDDIFGGQLQSTIQCSNCQACSHCFEYFLDLSLPIPKQRSSVTVQDCLHAFTEIEELDEDEGYRCPTCKKVGPAKKQLSIYRQPQVLIVHLKRFSSSSSGSGLWSGRLASFSKDTTPVKPCLSLDLTEYSSHRRSPHSSKFDQDSYSLIAISNHAGSLGGGHYTAMCKAISDQRWYTLNDTAVRRAAAPSSSLASESAYVLLYEKSDIKTSLL</sequence>
<dbReference type="PANTHER" id="PTHR21646:SF24">
    <property type="entry name" value="UBIQUITIN CARBOXYL-TERMINAL HYDROLASE"/>
    <property type="match status" value="1"/>
</dbReference>
<comment type="similarity">
    <text evidence="2 7">Belongs to the peptidase C19 family.</text>
</comment>
<accession>A0AAW1QVI2</accession>
<keyword evidence="5 7" id="KW-0378">Hydrolase</keyword>
<reference evidence="10 11" key="1">
    <citation type="journal article" date="2024" name="Nat. Commun.">
        <title>Phylogenomics reveals the evolutionary origins of lichenization in chlorophyte algae.</title>
        <authorList>
            <person name="Puginier C."/>
            <person name="Libourel C."/>
            <person name="Otte J."/>
            <person name="Skaloud P."/>
            <person name="Haon M."/>
            <person name="Grisel S."/>
            <person name="Petersen M."/>
            <person name="Berrin J.G."/>
            <person name="Delaux P.M."/>
            <person name="Dal Grande F."/>
            <person name="Keller J."/>
        </authorList>
    </citation>
    <scope>NUCLEOTIDE SEQUENCE [LARGE SCALE GENOMIC DNA]</scope>
    <source>
        <strain evidence="10 11">SAG 2145</strain>
    </source>
</reference>
<evidence type="ECO:0000313" key="10">
    <source>
        <dbReference type="EMBL" id="KAK9825502.1"/>
    </source>
</evidence>
<dbReference type="PROSITE" id="PS50235">
    <property type="entry name" value="USP_3"/>
    <property type="match status" value="1"/>
</dbReference>
<gene>
    <name evidence="10" type="ORF">WJX74_002128</name>
</gene>
<dbReference type="PROSITE" id="PS00973">
    <property type="entry name" value="USP_2"/>
    <property type="match status" value="1"/>
</dbReference>
<evidence type="ECO:0000256" key="7">
    <source>
        <dbReference type="RuleBase" id="RU366025"/>
    </source>
</evidence>
<evidence type="ECO:0000256" key="2">
    <source>
        <dbReference type="ARBA" id="ARBA00009085"/>
    </source>
</evidence>
<evidence type="ECO:0000256" key="6">
    <source>
        <dbReference type="ARBA" id="ARBA00022807"/>
    </source>
</evidence>
<dbReference type="GO" id="GO:0016579">
    <property type="term" value="P:protein deubiquitination"/>
    <property type="evidence" value="ECO:0007669"/>
    <property type="project" value="InterPro"/>
</dbReference>
<dbReference type="SUPFAM" id="SSF54001">
    <property type="entry name" value="Cysteine proteinases"/>
    <property type="match status" value="1"/>
</dbReference>
<dbReference type="Gene3D" id="3.90.70.10">
    <property type="entry name" value="Cysteine proteinases"/>
    <property type="match status" value="1"/>
</dbReference>
<dbReference type="GO" id="GO:0004843">
    <property type="term" value="F:cysteine-type deubiquitinase activity"/>
    <property type="evidence" value="ECO:0007669"/>
    <property type="project" value="UniProtKB-UniRule"/>
</dbReference>
<dbReference type="AlphaFoldDB" id="A0AAW1QVI2"/>
<evidence type="ECO:0000256" key="3">
    <source>
        <dbReference type="ARBA" id="ARBA00022670"/>
    </source>
</evidence>
<dbReference type="EMBL" id="JALJOS010000024">
    <property type="protein sequence ID" value="KAK9825502.1"/>
    <property type="molecule type" value="Genomic_DNA"/>
</dbReference>
<feature type="region of interest" description="Disordered" evidence="8">
    <location>
        <begin position="27"/>
        <end position="51"/>
    </location>
</feature>
<dbReference type="GO" id="GO:0006508">
    <property type="term" value="P:proteolysis"/>
    <property type="evidence" value="ECO:0007669"/>
    <property type="project" value="UniProtKB-KW"/>
</dbReference>
<keyword evidence="4 7" id="KW-0833">Ubl conjugation pathway</keyword>
<evidence type="ECO:0000313" key="11">
    <source>
        <dbReference type="Proteomes" id="UP001438707"/>
    </source>
</evidence>